<comment type="caution">
    <text evidence="1">The sequence shown here is derived from an EMBL/GenBank/DDBJ whole genome shotgun (WGS) entry which is preliminary data.</text>
</comment>
<organism evidence="1 2">
    <name type="scientific">Nonomuraea dietziae</name>
    <dbReference type="NCBI Taxonomy" id="65515"/>
    <lineage>
        <taxon>Bacteria</taxon>
        <taxon>Bacillati</taxon>
        <taxon>Actinomycetota</taxon>
        <taxon>Actinomycetes</taxon>
        <taxon>Streptosporangiales</taxon>
        <taxon>Streptosporangiaceae</taxon>
        <taxon>Nonomuraea</taxon>
    </lineage>
</organism>
<evidence type="ECO:0000313" key="2">
    <source>
        <dbReference type="Proteomes" id="UP000579945"/>
    </source>
</evidence>
<gene>
    <name evidence="1" type="ORF">FHR33_009756</name>
</gene>
<dbReference type="Proteomes" id="UP000579945">
    <property type="component" value="Unassembled WGS sequence"/>
</dbReference>
<accession>A0A7W5YD23</accession>
<protein>
    <submittedName>
        <fullName evidence="1">Uncharacterized protein</fullName>
    </submittedName>
</protein>
<dbReference type="GeneID" id="95395729"/>
<dbReference type="RefSeq" id="WP_183662522.1">
    <property type="nucleotide sequence ID" value="NZ_JACIBV010000003.1"/>
</dbReference>
<dbReference type="EMBL" id="JACIBV010000003">
    <property type="protein sequence ID" value="MBB3733803.1"/>
    <property type="molecule type" value="Genomic_DNA"/>
</dbReference>
<evidence type="ECO:0000313" key="1">
    <source>
        <dbReference type="EMBL" id="MBB3733803.1"/>
    </source>
</evidence>
<sequence>MLSEIDTDSAARRYAATVESHSGGRWTGMYGPYSRLLFAWFCGPSEDGICVSAPPTWPELWERITEADPELWRARIAPAIECGEDGLAHLEQTHTRVGAAALELWRTSFFPPTGVASHTPAARRRGSPDLHL</sequence>
<name>A0A7W5YD23_9ACTN</name>
<proteinExistence type="predicted"/>
<keyword evidence="2" id="KW-1185">Reference proteome</keyword>
<dbReference type="AlphaFoldDB" id="A0A7W5YD23"/>
<reference evidence="1 2" key="1">
    <citation type="submission" date="2020-08" db="EMBL/GenBank/DDBJ databases">
        <title>Sequencing the genomes of 1000 actinobacteria strains.</title>
        <authorList>
            <person name="Klenk H.-P."/>
        </authorList>
    </citation>
    <scope>NUCLEOTIDE SEQUENCE [LARGE SCALE GENOMIC DNA]</scope>
    <source>
        <strain evidence="1 2">DSM 44320</strain>
    </source>
</reference>